<keyword evidence="2" id="KW-1185">Reference proteome</keyword>
<dbReference type="Proteomes" id="UP000538566">
    <property type="component" value="Unassembled WGS sequence"/>
</dbReference>
<name>A0A7W7ABG5_9SPHN</name>
<dbReference type="EMBL" id="JACHOA010000003">
    <property type="protein sequence ID" value="MBB4613856.1"/>
    <property type="molecule type" value="Genomic_DNA"/>
</dbReference>
<comment type="caution">
    <text evidence="1">The sequence shown here is derived from an EMBL/GenBank/DDBJ whole genome shotgun (WGS) entry which is preliminary data.</text>
</comment>
<dbReference type="AlphaFoldDB" id="A0A7W7ABG5"/>
<organism evidence="1 2">
    <name type="scientific">Novosphingobium taihuense</name>
    <dbReference type="NCBI Taxonomy" id="260085"/>
    <lineage>
        <taxon>Bacteria</taxon>
        <taxon>Pseudomonadati</taxon>
        <taxon>Pseudomonadota</taxon>
        <taxon>Alphaproteobacteria</taxon>
        <taxon>Sphingomonadales</taxon>
        <taxon>Sphingomonadaceae</taxon>
        <taxon>Novosphingobium</taxon>
    </lineage>
</organism>
<evidence type="ECO:0000313" key="1">
    <source>
        <dbReference type="EMBL" id="MBB4613856.1"/>
    </source>
</evidence>
<protein>
    <submittedName>
        <fullName evidence="1">Uncharacterized protein</fullName>
    </submittedName>
</protein>
<gene>
    <name evidence="1" type="ORF">GGR37_002131</name>
</gene>
<sequence>MRDKEIATSCCRQNRHDPRRASAIGIRLDRSTRSRLAGQVIERAPVCGEGLGIETEAQGGRWWRGDVSRP</sequence>
<proteinExistence type="predicted"/>
<accession>A0A7W7ABG5</accession>
<reference evidence="1 2" key="1">
    <citation type="submission" date="2020-08" db="EMBL/GenBank/DDBJ databases">
        <title>Genomic Encyclopedia of Type Strains, Phase IV (KMG-IV): sequencing the most valuable type-strain genomes for metagenomic binning, comparative biology and taxonomic classification.</title>
        <authorList>
            <person name="Goeker M."/>
        </authorList>
    </citation>
    <scope>NUCLEOTIDE SEQUENCE [LARGE SCALE GENOMIC DNA]</scope>
    <source>
        <strain evidence="1 2">DSM 17507</strain>
    </source>
</reference>
<evidence type="ECO:0000313" key="2">
    <source>
        <dbReference type="Proteomes" id="UP000538566"/>
    </source>
</evidence>